<dbReference type="InterPro" id="IPR002514">
    <property type="entry name" value="Transposase_8"/>
</dbReference>
<accession>A0ABN3W360</accession>
<organism evidence="2 3">
    <name type="scientific">Streptosporangium fragile</name>
    <dbReference type="NCBI Taxonomy" id="46186"/>
    <lineage>
        <taxon>Bacteria</taxon>
        <taxon>Bacillati</taxon>
        <taxon>Actinomycetota</taxon>
        <taxon>Actinomycetes</taxon>
        <taxon>Streptosporangiales</taxon>
        <taxon>Streptosporangiaceae</taxon>
        <taxon>Streptosporangium</taxon>
    </lineage>
</organism>
<name>A0ABN3W360_9ACTN</name>
<dbReference type="EMBL" id="BAAAVI010000041">
    <property type="protein sequence ID" value="GAA2887825.1"/>
    <property type="molecule type" value="Genomic_DNA"/>
</dbReference>
<dbReference type="Pfam" id="PF01527">
    <property type="entry name" value="HTH_Tnp_1"/>
    <property type="match status" value="1"/>
</dbReference>
<proteinExistence type="predicted"/>
<dbReference type="InterPro" id="IPR009057">
    <property type="entry name" value="Homeodomain-like_sf"/>
</dbReference>
<sequence>MAETRQKFTPDFREGAVRIVEESGKPIAQVARDPGTGSGTPARWRSRSGAGAWPGWSCTPTGTASGAVTRRPLRFPMAGAPSRAPGAGRRRPIP</sequence>
<evidence type="ECO:0008006" key="4">
    <source>
        <dbReference type="Google" id="ProtNLM"/>
    </source>
</evidence>
<dbReference type="SUPFAM" id="SSF46689">
    <property type="entry name" value="Homeodomain-like"/>
    <property type="match status" value="1"/>
</dbReference>
<dbReference type="RefSeq" id="WP_425582038.1">
    <property type="nucleotide sequence ID" value="NZ_BAAAVI010000041.1"/>
</dbReference>
<dbReference type="Proteomes" id="UP001500831">
    <property type="component" value="Unassembled WGS sequence"/>
</dbReference>
<feature type="region of interest" description="Disordered" evidence="1">
    <location>
        <begin position="29"/>
        <end position="94"/>
    </location>
</feature>
<feature type="compositionally biased region" description="Low complexity" evidence="1">
    <location>
        <begin position="76"/>
        <end position="87"/>
    </location>
</feature>
<comment type="caution">
    <text evidence="2">The sequence shown here is derived from an EMBL/GenBank/DDBJ whole genome shotgun (WGS) entry which is preliminary data.</text>
</comment>
<gene>
    <name evidence="2" type="ORF">GCM10010517_51760</name>
</gene>
<evidence type="ECO:0000313" key="3">
    <source>
        <dbReference type="Proteomes" id="UP001500831"/>
    </source>
</evidence>
<protein>
    <recommendedName>
        <fullName evidence="4">Transposase</fullName>
    </recommendedName>
</protein>
<evidence type="ECO:0000313" key="2">
    <source>
        <dbReference type="EMBL" id="GAA2887825.1"/>
    </source>
</evidence>
<keyword evidence="3" id="KW-1185">Reference proteome</keyword>
<evidence type="ECO:0000256" key="1">
    <source>
        <dbReference type="SAM" id="MobiDB-lite"/>
    </source>
</evidence>
<reference evidence="2 3" key="1">
    <citation type="journal article" date="2019" name="Int. J. Syst. Evol. Microbiol.">
        <title>The Global Catalogue of Microorganisms (GCM) 10K type strain sequencing project: providing services to taxonomists for standard genome sequencing and annotation.</title>
        <authorList>
            <consortium name="The Broad Institute Genomics Platform"/>
            <consortium name="The Broad Institute Genome Sequencing Center for Infectious Disease"/>
            <person name="Wu L."/>
            <person name="Ma J."/>
        </authorList>
    </citation>
    <scope>NUCLEOTIDE SEQUENCE [LARGE SCALE GENOMIC DNA]</scope>
    <source>
        <strain evidence="2 3">JCM 6242</strain>
    </source>
</reference>